<evidence type="ECO:0008006" key="4">
    <source>
        <dbReference type="Google" id="ProtNLM"/>
    </source>
</evidence>
<dbReference type="EMBL" id="FOIM01000011">
    <property type="protein sequence ID" value="SET67084.1"/>
    <property type="molecule type" value="Genomic_DNA"/>
</dbReference>
<feature type="transmembrane region" description="Helical" evidence="1">
    <location>
        <begin position="102"/>
        <end position="121"/>
    </location>
</feature>
<accession>A0A1I0G8D4</accession>
<dbReference type="STRING" id="460384.SAMN05216313_1116"/>
<organism evidence="2 3">
    <name type="scientific">Enterocloster lavalensis</name>
    <dbReference type="NCBI Taxonomy" id="460384"/>
    <lineage>
        <taxon>Bacteria</taxon>
        <taxon>Bacillati</taxon>
        <taxon>Bacillota</taxon>
        <taxon>Clostridia</taxon>
        <taxon>Lachnospirales</taxon>
        <taxon>Lachnospiraceae</taxon>
        <taxon>Enterocloster</taxon>
    </lineage>
</organism>
<keyword evidence="1" id="KW-1133">Transmembrane helix</keyword>
<dbReference type="RefSeq" id="WP_092363749.1">
    <property type="nucleotide sequence ID" value="NZ_DAINWJ010000003.1"/>
</dbReference>
<keyword evidence="3" id="KW-1185">Reference proteome</keyword>
<evidence type="ECO:0000256" key="1">
    <source>
        <dbReference type="SAM" id="Phobius"/>
    </source>
</evidence>
<reference evidence="3" key="1">
    <citation type="submission" date="2016-10" db="EMBL/GenBank/DDBJ databases">
        <authorList>
            <person name="Varghese N."/>
            <person name="Submissions S."/>
        </authorList>
    </citation>
    <scope>NUCLEOTIDE SEQUENCE [LARGE SCALE GENOMIC DNA]</scope>
    <source>
        <strain evidence="3">NLAE-zl-G277</strain>
    </source>
</reference>
<proteinExistence type="predicted"/>
<keyword evidence="1" id="KW-0812">Transmembrane</keyword>
<sequence>MEKATNNQLRLRYTLAFLALFALEAFIALRVRDRFVRPYLGDVMVVWVVYCFVRAVRPRGWKRLPLYVFWFAVLVEWLQFLNLSDLPVFAANPVARVVLGSVFDWADILCYGTGCLILALAERWARGRRK</sequence>
<name>A0A1I0G8D4_9FIRM</name>
<protein>
    <recommendedName>
        <fullName evidence="4">DUF2809 domain-containing protein</fullName>
    </recommendedName>
</protein>
<evidence type="ECO:0000313" key="3">
    <source>
        <dbReference type="Proteomes" id="UP000198508"/>
    </source>
</evidence>
<dbReference type="InterPro" id="IPR021257">
    <property type="entry name" value="DUF2809"/>
</dbReference>
<feature type="transmembrane region" description="Helical" evidence="1">
    <location>
        <begin position="12"/>
        <end position="29"/>
    </location>
</feature>
<evidence type="ECO:0000313" key="2">
    <source>
        <dbReference type="EMBL" id="SET67084.1"/>
    </source>
</evidence>
<dbReference type="Proteomes" id="UP000198508">
    <property type="component" value="Unassembled WGS sequence"/>
</dbReference>
<dbReference type="Pfam" id="PF10990">
    <property type="entry name" value="DUF2809"/>
    <property type="match status" value="1"/>
</dbReference>
<keyword evidence="1" id="KW-0472">Membrane</keyword>
<feature type="transmembrane region" description="Helical" evidence="1">
    <location>
        <begin position="35"/>
        <end position="52"/>
    </location>
</feature>
<feature type="transmembrane region" description="Helical" evidence="1">
    <location>
        <begin position="64"/>
        <end position="82"/>
    </location>
</feature>
<gene>
    <name evidence="2" type="ORF">SAMN05216313_1116</name>
</gene>
<dbReference type="AlphaFoldDB" id="A0A1I0G8D4"/>